<dbReference type="Proteomes" id="UP000005384">
    <property type="component" value="Unassembled WGS sequence"/>
</dbReference>
<comment type="caution">
    <text evidence="1">The sequence shown here is derived from an EMBL/GenBank/DDBJ whole genome shotgun (WGS) entry which is preliminary data.</text>
</comment>
<evidence type="ECO:0000313" key="1">
    <source>
        <dbReference type="EMBL" id="EHI60089.1"/>
    </source>
</evidence>
<protein>
    <submittedName>
        <fullName evidence="1">Uncharacterized protein</fullName>
    </submittedName>
</protein>
<organism evidence="1 2">
    <name type="scientific">Hungatella hathewayi WAL-18680</name>
    <dbReference type="NCBI Taxonomy" id="742737"/>
    <lineage>
        <taxon>Bacteria</taxon>
        <taxon>Bacillati</taxon>
        <taxon>Bacillota</taxon>
        <taxon>Clostridia</taxon>
        <taxon>Lachnospirales</taxon>
        <taxon>Lachnospiraceae</taxon>
        <taxon>Hungatella</taxon>
    </lineage>
</organism>
<proteinExistence type="predicted"/>
<dbReference type="EMBL" id="ADLN01000036">
    <property type="protein sequence ID" value="EHI60089.1"/>
    <property type="molecule type" value="Genomic_DNA"/>
</dbReference>
<sequence>MDLMLQRLVRFGKKRKVNLPLALICVLFLYAVSVMGDCAERLGKALRGKPARRLAAAALSLCLVFHFAPVTALADVPDASTTPKIQGGGIMRRRSPVHWTHPQAGYAGMPTMKNAVISKPWRALPVLIKTRTAVIAAPLSEAATMRTVTTPR</sequence>
<dbReference type="HOGENOM" id="CLU_1719850_0_0_9"/>
<name>G5IEN6_9FIRM</name>
<accession>G5IEN6</accession>
<keyword evidence="2" id="KW-1185">Reference proteome</keyword>
<dbReference type="AlphaFoldDB" id="G5IEN6"/>
<evidence type="ECO:0000313" key="2">
    <source>
        <dbReference type="Proteomes" id="UP000005384"/>
    </source>
</evidence>
<gene>
    <name evidence="1" type="ORF">HMPREF9473_01963</name>
</gene>
<reference evidence="1 2" key="1">
    <citation type="submission" date="2011-08" db="EMBL/GenBank/DDBJ databases">
        <title>The Genome Sequence of Clostridium hathewayi WAL-18680.</title>
        <authorList>
            <consortium name="The Broad Institute Genome Sequencing Platform"/>
            <person name="Earl A."/>
            <person name="Ward D."/>
            <person name="Feldgarden M."/>
            <person name="Gevers D."/>
            <person name="Finegold S.M."/>
            <person name="Summanen P.H."/>
            <person name="Molitoris D.R."/>
            <person name="Song M."/>
            <person name="Daigneault M."/>
            <person name="Allen-Vercoe E."/>
            <person name="Young S.K."/>
            <person name="Zeng Q."/>
            <person name="Gargeya S."/>
            <person name="Fitzgerald M."/>
            <person name="Haas B."/>
            <person name="Abouelleil A."/>
            <person name="Alvarado L."/>
            <person name="Arachchi H.M."/>
            <person name="Berlin A."/>
            <person name="Brown A."/>
            <person name="Chapman S.B."/>
            <person name="Chen Z."/>
            <person name="Dunbar C."/>
            <person name="Freedman E."/>
            <person name="Gearin G."/>
            <person name="Gellesch M."/>
            <person name="Goldberg J."/>
            <person name="Griggs A."/>
            <person name="Gujja S."/>
            <person name="Heiman D."/>
            <person name="Howarth C."/>
            <person name="Larson L."/>
            <person name="Lui A."/>
            <person name="MacDonald P.J.P."/>
            <person name="Montmayeur A."/>
            <person name="Murphy C."/>
            <person name="Neiman D."/>
            <person name="Pearson M."/>
            <person name="Priest M."/>
            <person name="Roberts A."/>
            <person name="Saif S."/>
            <person name="Shea T."/>
            <person name="Shenoy N."/>
            <person name="Sisk P."/>
            <person name="Stolte C."/>
            <person name="Sykes S."/>
            <person name="Wortman J."/>
            <person name="Nusbaum C."/>
            <person name="Birren B."/>
        </authorList>
    </citation>
    <scope>NUCLEOTIDE SEQUENCE [LARGE SCALE GENOMIC DNA]</scope>
    <source>
        <strain evidence="1 2">WAL-18680</strain>
    </source>
</reference>